<reference evidence="1" key="1">
    <citation type="submission" date="2022-04" db="EMBL/GenBank/DDBJ databases">
        <title>Chromosome-scale genome assembly of Holotrichia oblita Faldermann.</title>
        <authorList>
            <person name="Rongchong L."/>
        </authorList>
    </citation>
    <scope>NUCLEOTIDE SEQUENCE</scope>
    <source>
        <strain evidence="1">81SQS9</strain>
    </source>
</reference>
<organism evidence="1 2">
    <name type="scientific">Holotrichia oblita</name>
    <name type="common">Chafer beetle</name>
    <dbReference type="NCBI Taxonomy" id="644536"/>
    <lineage>
        <taxon>Eukaryota</taxon>
        <taxon>Metazoa</taxon>
        <taxon>Ecdysozoa</taxon>
        <taxon>Arthropoda</taxon>
        <taxon>Hexapoda</taxon>
        <taxon>Insecta</taxon>
        <taxon>Pterygota</taxon>
        <taxon>Neoptera</taxon>
        <taxon>Endopterygota</taxon>
        <taxon>Coleoptera</taxon>
        <taxon>Polyphaga</taxon>
        <taxon>Scarabaeiformia</taxon>
        <taxon>Scarabaeidae</taxon>
        <taxon>Melolonthinae</taxon>
        <taxon>Holotrichia</taxon>
    </lineage>
</organism>
<gene>
    <name evidence="1" type="ORF">MML48_6g00009450</name>
</gene>
<proteinExistence type="predicted"/>
<comment type="caution">
    <text evidence="1">The sequence shown here is derived from an EMBL/GenBank/DDBJ whole genome shotgun (WGS) entry which is preliminary data.</text>
</comment>
<dbReference type="Proteomes" id="UP001056778">
    <property type="component" value="Chromosome 6"/>
</dbReference>
<accession>A0ACB9SXY5</accession>
<evidence type="ECO:0000313" key="1">
    <source>
        <dbReference type="EMBL" id="KAI4459410.1"/>
    </source>
</evidence>
<keyword evidence="2" id="KW-1185">Reference proteome</keyword>
<protein>
    <submittedName>
        <fullName evidence="1">Centrosome spindle pole associated protein</fullName>
    </submittedName>
</protein>
<dbReference type="EMBL" id="CM043020">
    <property type="protein sequence ID" value="KAI4459410.1"/>
    <property type="molecule type" value="Genomic_DNA"/>
</dbReference>
<name>A0ACB9SXY5_HOLOL</name>
<sequence length="336" mass="39154">MFQRFWPWGKPIKPRGIGNLRLEEIFPDDELQKSKRMVGTLKLGKPGGGAPNASPCGKKIIRTREDPILRFQWGKDLRDTIDNTIRYKKNKLEQLEYKKQLDKLVAEKKQQQECEKKEDLQKDRASFAKTPPWGKPGPGGKLWRQPKEIGIDFLKAMGWSNVKTLDRLDNEHQDYSDMVKNEADNFKKITYKLPQYRRKNKENNKNFVNTKPYRLSALLSCKGNGVDLVSVIAKKRYPPLVPLSTTDVTKDKRDLDYYTKCQQENRAHLSELTRQMQYNVEHKKHMKEEEFKSSRRHFATWDSFLGRPGHGAPLSDTRKGHIERMLFPQMVPVGVA</sequence>
<evidence type="ECO:0000313" key="2">
    <source>
        <dbReference type="Proteomes" id="UP001056778"/>
    </source>
</evidence>